<dbReference type="InterPro" id="IPR027417">
    <property type="entry name" value="P-loop_NTPase"/>
</dbReference>
<dbReference type="InterPro" id="IPR039421">
    <property type="entry name" value="Type_1_exporter"/>
</dbReference>
<feature type="non-terminal residue" evidence="2">
    <location>
        <position position="1"/>
    </location>
</feature>
<feature type="region of interest" description="Disordered" evidence="1">
    <location>
        <begin position="92"/>
        <end position="137"/>
    </location>
</feature>
<dbReference type="Proteomes" id="UP000270094">
    <property type="component" value="Unassembled WGS sequence"/>
</dbReference>
<evidence type="ECO:0000313" key="3">
    <source>
        <dbReference type="Proteomes" id="UP000270094"/>
    </source>
</evidence>
<reference evidence="2 3" key="1">
    <citation type="submission" date="2018-11" db="EMBL/GenBank/DDBJ databases">
        <authorList>
            <consortium name="Pathogen Informatics"/>
        </authorList>
    </citation>
    <scope>NUCLEOTIDE SEQUENCE [LARGE SCALE GENOMIC DNA]</scope>
</reference>
<organism evidence="2 3">
    <name type="scientific">Strongylus vulgaris</name>
    <name type="common">Blood worm</name>
    <dbReference type="NCBI Taxonomy" id="40348"/>
    <lineage>
        <taxon>Eukaryota</taxon>
        <taxon>Metazoa</taxon>
        <taxon>Ecdysozoa</taxon>
        <taxon>Nematoda</taxon>
        <taxon>Chromadorea</taxon>
        <taxon>Rhabditida</taxon>
        <taxon>Rhabditina</taxon>
        <taxon>Rhabditomorpha</taxon>
        <taxon>Strongyloidea</taxon>
        <taxon>Strongylidae</taxon>
        <taxon>Strongylus</taxon>
    </lineage>
</organism>
<evidence type="ECO:0000256" key="1">
    <source>
        <dbReference type="SAM" id="MobiDB-lite"/>
    </source>
</evidence>
<dbReference type="Gene3D" id="3.40.50.300">
    <property type="entry name" value="P-loop containing nucleotide triphosphate hydrolases"/>
    <property type="match status" value="1"/>
</dbReference>
<dbReference type="GO" id="GO:0015421">
    <property type="term" value="F:ABC-type oligopeptide transporter activity"/>
    <property type="evidence" value="ECO:0007669"/>
    <property type="project" value="TreeGrafter"/>
</dbReference>
<proteinExistence type="predicted"/>
<dbReference type="AlphaFoldDB" id="A0A3P7J7S6"/>
<feature type="compositionally biased region" description="Low complexity" evidence="1">
    <location>
        <begin position="102"/>
        <end position="115"/>
    </location>
</feature>
<evidence type="ECO:0000313" key="2">
    <source>
        <dbReference type="EMBL" id="VDM81381.1"/>
    </source>
</evidence>
<keyword evidence="3" id="KW-1185">Reference proteome</keyword>
<feature type="compositionally biased region" description="Polar residues" evidence="1">
    <location>
        <begin position="122"/>
        <end position="137"/>
    </location>
</feature>
<dbReference type="EMBL" id="UYYB01112610">
    <property type="protein sequence ID" value="VDM81381.1"/>
    <property type="molecule type" value="Genomic_DNA"/>
</dbReference>
<evidence type="ECO:0008006" key="4">
    <source>
        <dbReference type="Google" id="ProtNLM"/>
    </source>
</evidence>
<gene>
    <name evidence="2" type="ORF">SVUK_LOCUS16379</name>
</gene>
<dbReference type="SUPFAM" id="SSF52540">
    <property type="entry name" value="P-loop containing nucleoside triphosphate hydrolases"/>
    <property type="match status" value="1"/>
</dbReference>
<dbReference type="OrthoDB" id="6500128at2759"/>
<accession>A0A3P7J7S6</accession>
<dbReference type="PANTHER" id="PTHR43394:SF19">
    <property type="entry name" value="ABC TRANSPORTER B FAMILY"/>
    <property type="match status" value="1"/>
</dbReference>
<dbReference type="PANTHER" id="PTHR43394">
    <property type="entry name" value="ATP-DEPENDENT PERMEASE MDL1, MITOCHONDRIAL"/>
    <property type="match status" value="1"/>
</dbReference>
<protein>
    <recommendedName>
        <fullName evidence="4">ABC transporter domain-containing protein</fullName>
    </recommendedName>
</protein>
<name>A0A3P7J7S6_STRVU</name>
<sequence length="137" mass="14746">ARALVREPAILLLDEATSALDTESEHLVQEAIYKNLDGKSVILIAHRLSTVEKADKIIVINKGKVEQIGTHDELLRQPGTYATLVARQMMGDQRPSHPIQLSAPSASRPVSVSGSQYGGKSLLSTSFTHSASSVTSR</sequence>